<name>A0A6N3K552_9ACTN</name>
<gene>
    <name evidence="2" type="ORF">DVH21_20405</name>
</gene>
<comment type="similarity">
    <text evidence="1">Belongs to the TolB family.</text>
</comment>
<dbReference type="Pfam" id="PF07676">
    <property type="entry name" value="PD40"/>
    <property type="match status" value="7"/>
</dbReference>
<dbReference type="InterPro" id="IPR011659">
    <property type="entry name" value="WD40"/>
</dbReference>
<reference evidence="2 3" key="2">
    <citation type="submission" date="2018-08" db="EMBL/GenBank/DDBJ databases">
        <title>Streptomyces kandeliansis sp. nov., an endophytic bacterium isolated from mangrove plant.</title>
        <authorList>
            <person name="Wang R."/>
        </authorList>
    </citation>
    <scope>NUCLEOTIDE SEQUENCE [LARGE SCALE GENOMIC DNA]</scope>
    <source>
        <strain evidence="3">H14(2018)</strain>
    </source>
</reference>
<dbReference type="SUPFAM" id="SSF82171">
    <property type="entry name" value="DPP6 N-terminal domain-like"/>
    <property type="match status" value="1"/>
</dbReference>
<reference evidence="2 3" key="1">
    <citation type="submission" date="2018-07" db="EMBL/GenBank/DDBJ databases">
        <authorList>
            <person name="Ye Y."/>
        </authorList>
    </citation>
    <scope>NUCLEOTIDE SEQUENCE [LARGE SCALE GENOMIC DNA]</scope>
    <source>
        <strain evidence="3">H14(2018)</strain>
    </source>
</reference>
<dbReference type="PANTHER" id="PTHR36842">
    <property type="entry name" value="PROTEIN TOLB HOMOLOG"/>
    <property type="match status" value="1"/>
</dbReference>
<dbReference type="SUPFAM" id="SSF69304">
    <property type="entry name" value="Tricorn protease N-terminal domain"/>
    <property type="match status" value="1"/>
</dbReference>
<dbReference type="PANTHER" id="PTHR36842:SF1">
    <property type="entry name" value="PROTEIN TOLB"/>
    <property type="match status" value="1"/>
</dbReference>
<protein>
    <submittedName>
        <fullName evidence="2">Peptidase S9</fullName>
    </submittedName>
</protein>
<dbReference type="Gene3D" id="2.130.10.10">
    <property type="entry name" value="YVTN repeat-like/Quinoprotein amine dehydrogenase"/>
    <property type="match status" value="1"/>
</dbReference>
<sequence>MKRAARGAGIAGAGTDGFRLRLLAADPNGSGDGAISPDGTRFVASSKRNGSVNLWFFDLRTGKWQQGTWGTGDDIEAQWSPDNEQLAFTSSRGGHKAIWLYRLSDGQTRQLTSAGHEEEYPSWSPDGRTVAYVGGPWGRRHFLVVSADGGAPRRVTTEPGRAGACSWAPDGRWLVCHSYDTGAGAVWLLDSRTGEAIPVTDGSSWDYKPTICPTRPAVAFSRSDEGRSVIWVQRLADGVGRPLVVTGADDRWPTWTRDGNHLFFHRLVDEGAGIAVWDRRTKAVRELVPAEEKPRYASFAPDGRRIVYGTEADGRSALRILDLATGVSQPVPAGEAAFPSWSPDGRTIACALRPDPTSRWEIATVDVAGGQPRVWTADRDDLRGLHAPVSFAPDGRRLVFRSETEPFEANLLVLDLDNGRITNLTEDSWWDEAPAFTPDGRGVVFMSTRGGNWTWGFYRIDLDSGELLTLAGPDYVERNNPRSTADGRILSTMVASKVEELYEQLPDGTGRVVTEAGPGVRYPVPSADGEQVLFTRTRTTVEYWLAENVWAADSPLAPLGRPLVAATAPAGVIEQPPLGPVRSPVDTRRR</sequence>
<dbReference type="EMBL" id="CP031263">
    <property type="protein sequence ID" value="AXH92089.1"/>
    <property type="molecule type" value="Genomic_DNA"/>
</dbReference>
<dbReference type="InterPro" id="IPR011042">
    <property type="entry name" value="6-blade_b-propeller_TolB-like"/>
</dbReference>
<evidence type="ECO:0000313" key="3">
    <source>
        <dbReference type="Proteomes" id="UP000253958"/>
    </source>
</evidence>
<dbReference type="Gene3D" id="2.120.10.30">
    <property type="entry name" value="TolB, C-terminal domain"/>
    <property type="match status" value="3"/>
</dbReference>
<dbReference type="InterPro" id="IPR015943">
    <property type="entry name" value="WD40/YVTN_repeat-like_dom_sf"/>
</dbReference>
<accession>A0A6N3K552</accession>
<organism evidence="2 3">
    <name type="scientific">Micromonospora aurantiaca</name>
    <name type="common">nom. illeg.</name>
    <dbReference type="NCBI Taxonomy" id="47850"/>
    <lineage>
        <taxon>Bacteria</taxon>
        <taxon>Bacillati</taxon>
        <taxon>Actinomycetota</taxon>
        <taxon>Actinomycetes</taxon>
        <taxon>Micromonosporales</taxon>
        <taxon>Micromonosporaceae</taxon>
        <taxon>Micromonospora</taxon>
    </lineage>
</organism>
<evidence type="ECO:0000256" key="1">
    <source>
        <dbReference type="ARBA" id="ARBA00009820"/>
    </source>
</evidence>
<proteinExistence type="inferred from homology"/>
<dbReference type="AlphaFoldDB" id="A0A6N3K552"/>
<dbReference type="Proteomes" id="UP000253958">
    <property type="component" value="Chromosome"/>
</dbReference>
<evidence type="ECO:0000313" key="2">
    <source>
        <dbReference type="EMBL" id="AXH92089.1"/>
    </source>
</evidence>